<proteinExistence type="predicted"/>
<dbReference type="OrthoDB" id="5471290at2"/>
<reference evidence="2" key="1">
    <citation type="submission" date="2016-10" db="EMBL/GenBank/DDBJ databases">
        <authorList>
            <person name="Varghese N."/>
            <person name="Submissions S."/>
        </authorList>
    </citation>
    <scope>NUCLEOTIDE SEQUENCE [LARGE SCALE GENOMIC DNA]</scope>
    <source>
        <strain evidence="2">KHC7</strain>
    </source>
</reference>
<dbReference type="STRING" id="571438.SAMN05192586_10181"/>
<dbReference type="EMBL" id="FNBX01000001">
    <property type="protein sequence ID" value="SDF05459.1"/>
    <property type="molecule type" value="Genomic_DNA"/>
</dbReference>
<sequence length="140" mass="15536">MNSSCNAAVQDFLEGWKADPSNVKTAFAAYKDYLAAQPGVSLEFKARPGISYSLRAVHAAQRDRKLFVLVDVVDDEPENRWLSVCFYDDMVADPEEKGDFVPGGLLGEDAHCFNLDEDDARMREYIQQRLAEALSKAAAA</sequence>
<name>A0A1G7HZB3_9BACT</name>
<dbReference type="Proteomes" id="UP000199355">
    <property type="component" value="Unassembled WGS sequence"/>
</dbReference>
<dbReference type="RefSeq" id="WP_092152524.1">
    <property type="nucleotide sequence ID" value="NZ_FNBX01000001.1"/>
</dbReference>
<keyword evidence="2" id="KW-1185">Reference proteome</keyword>
<dbReference type="AlphaFoldDB" id="A0A1G7HZB3"/>
<evidence type="ECO:0000313" key="1">
    <source>
        <dbReference type="EMBL" id="SDF05459.1"/>
    </source>
</evidence>
<accession>A0A1G7HZB3</accession>
<organism evidence="1 2">
    <name type="scientific">Desulfovibrio legallii</name>
    <dbReference type="NCBI Taxonomy" id="571438"/>
    <lineage>
        <taxon>Bacteria</taxon>
        <taxon>Pseudomonadati</taxon>
        <taxon>Thermodesulfobacteriota</taxon>
        <taxon>Desulfovibrionia</taxon>
        <taxon>Desulfovibrionales</taxon>
        <taxon>Desulfovibrionaceae</taxon>
        <taxon>Desulfovibrio</taxon>
    </lineage>
</organism>
<evidence type="ECO:0000313" key="2">
    <source>
        <dbReference type="Proteomes" id="UP000199355"/>
    </source>
</evidence>
<protein>
    <submittedName>
        <fullName evidence="1">Uncharacterized protein</fullName>
    </submittedName>
</protein>
<gene>
    <name evidence="1" type="ORF">SAMN05192586_10181</name>
</gene>